<dbReference type="CDD" id="cd04732">
    <property type="entry name" value="HisA"/>
    <property type="match status" value="1"/>
</dbReference>
<dbReference type="GO" id="GO:0000162">
    <property type="term" value="P:L-tryptophan biosynthetic process"/>
    <property type="evidence" value="ECO:0007669"/>
    <property type="project" value="TreeGrafter"/>
</dbReference>
<evidence type="ECO:0000313" key="12">
    <source>
        <dbReference type="EMBL" id="MCM2679418.1"/>
    </source>
</evidence>
<evidence type="ECO:0000256" key="8">
    <source>
        <dbReference type="ARBA" id="ARBA00023235"/>
    </source>
</evidence>
<evidence type="ECO:0000256" key="10">
    <source>
        <dbReference type="RuleBase" id="RU003657"/>
    </source>
</evidence>
<dbReference type="HAMAP" id="MF_01014">
    <property type="entry name" value="HisA"/>
    <property type="match status" value="1"/>
</dbReference>
<dbReference type="FunFam" id="3.20.20.70:FF:000009">
    <property type="entry name" value="1-(5-phosphoribosyl)-5-[(5-phosphoribosylamino)methylideneamino] imidazole-4-carboxamide isomerase"/>
    <property type="match status" value="1"/>
</dbReference>
<evidence type="ECO:0000256" key="2">
    <source>
        <dbReference type="ARBA" id="ARBA00004496"/>
    </source>
</evidence>
<dbReference type="Gene3D" id="3.20.20.70">
    <property type="entry name" value="Aldolase class I"/>
    <property type="match status" value="1"/>
</dbReference>
<dbReference type="EC" id="5.3.1.16" evidence="9 11"/>
<proteinExistence type="inferred from homology"/>
<dbReference type="AlphaFoldDB" id="A0AA42B7J3"/>
<accession>A0AA42B7J3</accession>
<dbReference type="PANTHER" id="PTHR43090:SF2">
    <property type="entry name" value="1-(5-PHOSPHORIBOSYL)-5-[(5-PHOSPHORIBOSYLAMINO)METHYLIDENEAMINO] IMIDAZOLE-4-CARBOXAMIDE ISOMERASE"/>
    <property type="match status" value="1"/>
</dbReference>
<dbReference type="InterPro" id="IPR011060">
    <property type="entry name" value="RibuloseP-bd_barrel"/>
</dbReference>
<dbReference type="InterPro" id="IPR006062">
    <property type="entry name" value="His_biosynth"/>
</dbReference>
<dbReference type="RefSeq" id="WP_251260774.1">
    <property type="nucleotide sequence ID" value="NZ_JAMQGP010000002.1"/>
</dbReference>
<sequence length="245" mass="26666">MIIPALDLIGGEVVRLYQGDYAQQTTYSFNPVEQFQLYRAAGAEWLHLVDLDGAKDTSARQLTTIAELIDKTDAKIQVGGGIRSEEDVKQLLDIGAQRVVIGSLAVKQPELVAEWMRKYGPEHIVLALDINIDENGNKHVAISGWQESSSMTLEQLIEHYQAAGLKHVLCTDISRDGTLQGSNVELYTEMASKYPNIAWQSSGGIGGLADIADLRPTGVSGVIVGRALLEGKFTAEQAIESWQTA</sequence>
<dbReference type="Pfam" id="PF00977">
    <property type="entry name" value="His_biosynth"/>
    <property type="match status" value="1"/>
</dbReference>
<keyword evidence="8 9" id="KW-0413">Isomerase</keyword>
<dbReference type="InterPro" id="IPR023016">
    <property type="entry name" value="HisA/PriA"/>
</dbReference>
<evidence type="ECO:0000256" key="1">
    <source>
        <dbReference type="ARBA" id="ARBA00000901"/>
    </source>
</evidence>
<feature type="active site" description="Proton acceptor" evidence="9">
    <location>
        <position position="7"/>
    </location>
</feature>
<evidence type="ECO:0000256" key="6">
    <source>
        <dbReference type="ARBA" id="ARBA00022605"/>
    </source>
</evidence>
<organism evidence="12 13">
    <name type="scientific">Echinimonas agarilytica</name>
    <dbReference type="NCBI Taxonomy" id="1215918"/>
    <lineage>
        <taxon>Bacteria</taxon>
        <taxon>Pseudomonadati</taxon>
        <taxon>Pseudomonadota</taxon>
        <taxon>Gammaproteobacteria</taxon>
        <taxon>Alteromonadales</taxon>
        <taxon>Echinimonadaceae</taxon>
        <taxon>Echinimonas</taxon>
    </lineage>
</organism>
<comment type="caution">
    <text evidence="12">The sequence shown here is derived from an EMBL/GenBank/DDBJ whole genome shotgun (WGS) entry which is preliminary data.</text>
</comment>
<evidence type="ECO:0000256" key="11">
    <source>
        <dbReference type="RuleBase" id="RU003658"/>
    </source>
</evidence>
<dbReference type="InterPro" id="IPR013785">
    <property type="entry name" value="Aldolase_TIM"/>
</dbReference>
<keyword evidence="7 9" id="KW-0368">Histidine biosynthesis</keyword>
<dbReference type="GO" id="GO:0000105">
    <property type="term" value="P:L-histidine biosynthetic process"/>
    <property type="evidence" value="ECO:0007669"/>
    <property type="project" value="UniProtKB-UniRule"/>
</dbReference>
<dbReference type="InterPro" id="IPR044524">
    <property type="entry name" value="Isoase_HisA-like"/>
</dbReference>
<dbReference type="InterPro" id="IPR006063">
    <property type="entry name" value="HisA_bact_arch"/>
</dbReference>
<evidence type="ECO:0000256" key="9">
    <source>
        <dbReference type="HAMAP-Rule" id="MF_01014"/>
    </source>
</evidence>
<keyword evidence="6 9" id="KW-0028">Amino-acid biosynthesis</keyword>
<comment type="catalytic activity">
    <reaction evidence="1 9 11">
        <text>1-(5-phospho-beta-D-ribosyl)-5-[(5-phospho-beta-D-ribosylamino)methylideneamino]imidazole-4-carboxamide = 5-[(5-phospho-1-deoxy-D-ribulos-1-ylimino)methylamino]-1-(5-phospho-beta-D-ribosyl)imidazole-4-carboxamide</text>
        <dbReference type="Rhea" id="RHEA:15469"/>
        <dbReference type="ChEBI" id="CHEBI:58435"/>
        <dbReference type="ChEBI" id="CHEBI:58525"/>
        <dbReference type="EC" id="5.3.1.16"/>
    </reaction>
</comment>
<evidence type="ECO:0000256" key="4">
    <source>
        <dbReference type="ARBA" id="ARBA00009667"/>
    </source>
</evidence>
<keyword evidence="13" id="KW-1185">Reference proteome</keyword>
<evidence type="ECO:0000256" key="7">
    <source>
        <dbReference type="ARBA" id="ARBA00023102"/>
    </source>
</evidence>
<gene>
    <name evidence="9 12" type="primary">hisA</name>
    <name evidence="12" type="ORF">NAF29_07005</name>
</gene>
<comment type="subcellular location">
    <subcellularLocation>
        <location evidence="2 9 11">Cytoplasm</location>
    </subcellularLocation>
</comment>
<dbReference type="NCBIfam" id="TIGR00007">
    <property type="entry name" value="1-(5-phosphoribosyl)-5-[(5-phosphoribosylamino)methylideneamino]imidazole-4-carboxamide isomerase"/>
    <property type="match status" value="1"/>
</dbReference>
<evidence type="ECO:0000256" key="3">
    <source>
        <dbReference type="ARBA" id="ARBA00005133"/>
    </source>
</evidence>
<dbReference type="EMBL" id="JAMQGP010000002">
    <property type="protein sequence ID" value="MCM2679418.1"/>
    <property type="molecule type" value="Genomic_DNA"/>
</dbReference>
<protein>
    <recommendedName>
        <fullName evidence="9 11">1-(5-phosphoribosyl)-5-[(5-phosphoribosylamino)methylideneamino] imidazole-4-carboxamide isomerase</fullName>
        <ecNumber evidence="9 11">5.3.1.16</ecNumber>
    </recommendedName>
    <alternativeName>
        <fullName evidence="9">Phosphoribosylformimino-5-aminoimidazole carboxamide ribotide isomerase</fullName>
    </alternativeName>
</protein>
<evidence type="ECO:0000256" key="5">
    <source>
        <dbReference type="ARBA" id="ARBA00022490"/>
    </source>
</evidence>
<dbReference type="SUPFAM" id="SSF51366">
    <property type="entry name" value="Ribulose-phoshate binding barrel"/>
    <property type="match status" value="1"/>
</dbReference>
<comment type="similarity">
    <text evidence="4 9 10">Belongs to the HisA/HisF family.</text>
</comment>
<dbReference type="GO" id="GO:0003949">
    <property type="term" value="F:1-(5-phosphoribosyl)-5-[(5-phosphoribosylamino)methylideneamino]imidazole-4-carboxamide isomerase activity"/>
    <property type="evidence" value="ECO:0007669"/>
    <property type="project" value="UniProtKB-UniRule"/>
</dbReference>
<dbReference type="Proteomes" id="UP001165393">
    <property type="component" value="Unassembled WGS sequence"/>
</dbReference>
<name>A0AA42B7J3_9GAMM</name>
<keyword evidence="5 9" id="KW-0963">Cytoplasm</keyword>
<evidence type="ECO:0000313" key="13">
    <source>
        <dbReference type="Proteomes" id="UP001165393"/>
    </source>
</evidence>
<dbReference type="PANTHER" id="PTHR43090">
    <property type="entry name" value="1-(5-PHOSPHORIBOSYL)-5-[(5-PHOSPHORIBOSYLAMINO)METHYLIDENEAMINO] IMIDAZOLE-4-CARBOXAMIDE ISOMERASE"/>
    <property type="match status" value="1"/>
</dbReference>
<feature type="active site" description="Proton donor" evidence="9">
    <location>
        <position position="129"/>
    </location>
</feature>
<dbReference type="GO" id="GO:0005737">
    <property type="term" value="C:cytoplasm"/>
    <property type="evidence" value="ECO:0007669"/>
    <property type="project" value="UniProtKB-SubCell"/>
</dbReference>
<comment type="pathway">
    <text evidence="3 9 11">Amino-acid biosynthesis; L-histidine biosynthesis; L-histidine from 5-phospho-alpha-D-ribose 1-diphosphate: step 4/9.</text>
</comment>
<reference evidence="12 13" key="1">
    <citation type="journal article" date="2013" name="Antonie Van Leeuwenhoek">
        <title>Echinimonas agarilytica gen. nov., sp. nov., a new gammaproteobacterium isolated from the sea urchin Strongylocentrotus intermedius.</title>
        <authorList>
            <person name="Nedashkovskaya O.I."/>
            <person name="Stenkova A.M."/>
            <person name="Zhukova N.V."/>
            <person name="Van Trappen S."/>
            <person name="Lee J.S."/>
            <person name="Kim S.B."/>
        </authorList>
    </citation>
    <scope>NUCLEOTIDE SEQUENCE [LARGE SCALE GENOMIC DNA]</scope>
    <source>
        <strain evidence="12 13">KMM 6351</strain>
    </source>
</reference>